<dbReference type="Pfam" id="PF14169">
    <property type="entry name" value="YdjO"/>
    <property type="match status" value="1"/>
</dbReference>
<accession>A0A0A5G846</accession>
<dbReference type="PANTHER" id="PTHR11070:SF2">
    <property type="entry name" value="ATP-DEPENDENT DNA HELICASE SRS2"/>
    <property type="match status" value="1"/>
</dbReference>
<evidence type="ECO:0000256" key="6">
    <source>
        <dbReference type="ARBA" id="ARBA00023125"/>
    </source>
</evidence>
<dbReference type="GO" id="GO:0000725">
    <property type="term" value="P:recombinational repair"/>
    <property type="evidence" value="ECO:0007669"/>
    <property type="project" value="TreeGrafter"/>
</dbReference>
<dbReference type="PROSITE" id="PS51198">
    <property type="entry name" value="UVRD_HELICASE_ATP_BIND"/>
    <property type="match status" value="1"/>
</dbReference>
<keyword evidence="15" id="KW-1185">Reference proteome</keyword>
<dbReference type="InterPro" id="IPR014017">
    <property type="entry name" value="DNA_helicase_UvrD-like_C"/>
</dbReference>
<dbReference type="Pfam" id="PF13361">
    <property type="entry name" value="UvrD_C"/>
    <property type="match status" value="1"/>
</dbReference>
<keyword evidence="2 11" id="KW-0547">Nucleotide-binding</keyword>
<dbReference type="EC" id="5.6.2.4" evidence="9"/>
<dbReference type="CDD" id="cd18807">
    <property type="entry name" value="SF1_C_UvrD"/>
    <property type="match status" value="1"/>
</dbReference>
<evidence type="ECO:0000256" key="1">
    <source>
        <dbReference type="ARBA" id="ARBA00009922"/>
    </source>
</evidence>
<comment type="catalytic activity">
    <reaction evidence="10">
        <text>ATP + H2O = ADP + phosphate + H(+)</text>
        <dbReference type="Rhea" id="RHEA:13065"/>
        <dbReference type="ChEBI" id="CHEBI:15377"/>
        <dbReference type="ChEBI" id="CHEBI:15378"/>
        <dbReference type="ChEBI" id="CHEBI:30616"/>
        <dbReference type="ChEBI" id="CHEBI:43474"/>
        <dbReference type="ChEBI" id="CHEBI:456216"/>
        <dbReference type="EC" id="5.6.2.4"/>
    </reaction>
</comment>
<organism evidence="14 15">
    <name type="scientific">Pontibacillus litoralis JSM 072002</name>
    <dbReference type="NCBI Taxonomy" id="1385512"/>
    <lineage>
        <taxon>Bacteria</taxon>
        <taxon>Bacillati</taxon>
        <taxon>Bacillota</taxon>
        <taxon>Bacilli</taxon>
        <taxon>Bacillales</taxon>
        <taxon>Bacillaceae</taxon>
        <taxon>Pontibacillus</taxon>
    </lineage>
</organism>
<evidence type="ECO:0000259" key="12">
    <source>
        <dbReference type="PROSITE" id="PS51198"/>
    </source>
</evidence>
<comment type="caution">
    <text evidence="14">The sequence shown here is derived from an EMBL/GenBank/DDBJ whole genome shotgun (WGS) entry which is preliminary data.</text>
</comment>
<dbReference type="InterPro" id="IPR014016">
    <property type="entry name" value="UvrD-like_ATP-bd"/>
</dbReference>
<keyword evidence="4 11" id="KW-0347">Helicase</keyword>
<evidence type="ECO:0000256" key="2">
    <source>
        <dbReference type="ARBA" id="ARBA00022741"/>
    </source>
</evidence>
<dbReference type="GO" id="GO:0005524">
    <property type="term" value="F:ATP binding"/>
    <property type="evidence" value="ECO:0007669"/>
    <property type="project" value="UniProtKB-UniRule"/>
</dbReference>
<evidence type="ECO:0000256" key="4">
    <source>
        <dbReference type="ARBA" id="ARBA00022806"/>
    </source>
</evidence>
<keyword evidence="6" id="KW-0238">DNA-binding</keyword>
<comment type="similarity">
    <text evidence="1">Belongs to the helicase family. UvrD subfamily.</text>
</comment>
<dbReference type="GO" id="GO:0005829">
    <property type="term" value="C:cytosol"/>
    <property type="evidence" value="ECO:0007669"/>
    <property type="project" value="TreeGrafter"/>
</dbReference>
<dbReference type="GO" id="GO:0033202">
    <property type="term" value="C:DNA helicase complex"/>
    <property type="evidence" value="ECO:0007669"/>
    <property type="project" value="TreeGrafter"/>
</dbReference>
<protein>
    <recommendedName>
        <fullName evidence="9">DNA 3'-5' helicase</fullName>
        <ecNumber evidence="9">5.6.2.4</ecNumber>
    </recommendedName>
</protein>
<dbReference type="Gene3D" id="1.10.10.160">
    <property type="match status" value="1"/>
</dbReference>
<dbReference type="Gene3D" id="3.40.50.300">
    <property type="entry name" value="P-loop containing nucleotide triphosphate hydrolases"/>
    <property type="match status" value="2"/>
</dbReference>
<dbReference type="PANTHER" id="PTHR11070">
    <property type="entry name" value="UVRD / RECB / PCRA DNA HELICASE FAMILY MEMBER"/>
    <property type="match status" value="1"/>
</dbReference>
<evidence type="ECO:0000256" key="9">
    <source>
        <dbReference type="ARBA" id="ARBA00034808"/>
    </source>
</evidence>
<feature type="domain" description="UvrD-like helicase ATP-binding" evidence="12">
    <location>
        <begin position="29"/>
        <end position="303"/>
    </location>
</feature>
<feature type="binding site" evidence="11">
    <location>
        <begin position="50"/>
        <end position="57"/>
    </location>
    <ligand>
        <name>ATP</name>
        <dbReference type="ChEBI" id="CHEBI:30616"/>
    </ligand>
</feature>
<dbReference type="InterPro" id="IPR027417">
    <property type="entry name" value="P-loop_NTPase"/>
</dbReference>
<dbReference type="GO" id="GO:0016887">
    <property type="term" value="F:ATP hydrolysis activity"/>
    <property type="evidence" value="ECO:0007669"/>
    <property type="project" value="RHEA"/>
</dbReference>
<dbReference type="CDD" id="cd17932">
    <property type="entry name" value="DEXQc_UvrD"/>
    <property type="match status" value="1"/>
</dbReference>
<dbReference type="AlphaFoldDB" id="A0A0A5G846"/>
<keyword evidence="7" id="KW-0413">Isomerase</keyword>
<keyword evidence="3 11" id="KW-0378">Hydrolase</keyword>
<evidence type="ECO:0000313" key="15">
    <source>
        <dbReference type="Proteomes" id="UP000030401"/>
    </source>
</evidence>
<comment type="catalytic activity">
    <reaction evidence="8">
        <text>Couples ATP hydrolysis with the unwinding of duplex DNA by translocating in the 3'-5' direction.</text>
        <dbReference type="EC" id="5.6.2.4"/>
    </reaction>
</comment>
<name>A0A0A5G846_9BACI</name>
<dbReference type="RefSeq" id="WP_084600121.1">
    <property type="nucleotide sequence ID" value="NZ_AVPG01000003.1"/>
</dbReference>
<feature type="domain" description="UvrD-like helicase C-terminal" evidence="13">
    <location>
        <begin position="304"/>
        <end position="575"/>
    </location>
</feature>
<evidence type="ECO:0000256" key="5">
    <source>
        <dbReference type="ARBA" id="ARBA00022840"/>
    </source>
</evidence>
<evidence type="ECO:0000313" key="14">
    <source>
        <dbReference type="EMBL" id="KGX88214.1"/>
    </source>
</evidence>
<evidence type="ECO:0000256" key="3">
    <source>
        <dbReference type="ARBA" id="ARBA00022801"/>
    </source>
</evidence>
<dbReference type="GO" id="GO:0003677">
    <property type="term" value="F:DNA binding"/>
    <property type="evidence" value="ECO:0007669"/>
    <property type="project" value="UniProtKB-KW"/>
</dbReference>
<reference evidence="14 15" key="1">
    <citation type="submission" date="2013-08" db="EMBL/GenBank/DDBJ databases">
        <authorList>
            <person name="Huang J."/>
            <person name="Wang G."/>
        </authorList>
    </citation>
    <scope>NUCLEOTIDE SEQUENCE [LARGE SCALE GENOMIC DNA]</scope>
    <source>
        <strain evidence="14 15">JSM 072002</strain>
    </source>
</reference>
<proteinExistence type="inferred from homology"/>
<evidence type="ECO:0000256" key="7">
    <source>
        <dbReference type="ARBA" id="ARBA00023235"/>
    </source>
</evidence>
<keyword evidence="5 11" id="KW-0067">ATP-binding</keyword>
<dbReference type="Gene3D" id="1.10.486.10">
    <property type="entry name" value="PCRA, domain 4"/>
    <property type="match status" value="1"/>
</dbReference>
<evidence type="ECO:0000256" key="10">
    <source>
        <dbReference type="ARBA" id="ARBA00048988"/>
    </source>
</evidence>
<gene>
    <name evidence="14" type="ORF">N784_10825</name>
</gene>
<dbReference type="SUPFAM" id="SSF52540">
    <property type="entry name" value="P-loop containing nucleoside triphosphate hydrolases"/>
    <property type="match status" value="1"/>
</dbReference>
<evidence type="ECO:0000256" key="11">
    <source>
        <dbReference type="PROSITE-ProRule" id="PRU00560"/>
    </source>
</evidence>
<dbReference type="InterPro" id="IPR025916">
    <property type="entry name" value="YdjO"/>
</dbReference>
<dbReference type="PROSITE" id="PS51217">
    <property type="entry name" value="UVRD_HELICASE_CTER"/>
    <property type="match status" value="1"/>
</dbReference>
<dbReference type="GO" id="GO:0043138">
    <property type="term" value="F:3'-5' DNA helicase activity"/>
    <property type="evidence" value="ECO:0007669"/>
    <property type="project" value="UniProtKB-EC"/>
</dbReference>
<dbReference type="Proteomes" id="UP000030401">
    <property type="component" value="Unassembled WGS sequence"/>
</dbReference>
<dbReference type="EMBL" id="AVPG01000003">
    <property type="protein sequence ID" value="KGX88214.1"/>
    <property type="molecule type" value="Genomic_DNA"/>
</dbReference>
<dbReference type="STRING" id="1385512.N784_10825"/>
<dbReference type="InterPro" id="IPR000212">
    <property type="entry name" value="DNA_helicase_UvrD/REP"/>
</dbReference>
<sequence>MANAMTTFDLVTADDSDASYFRALERSGIWLNKPQLQATRHYEGPALVLAGAGSGKTRVLSSRAGYLLSFHHVDPSDILLLTFTKKAAQEMKERLALLPGLSPSVVRNVTSGTYHSIFLRLLRGQGDARNILSNERQKHVYLKKIMKQLGYKDNYEPESLLAILSHYKNNMVPVEGLPVKTLIDKEVKQILTEYEKVKRNYGYMDFDDILLDCYFLLKQNQRMRQMMQNRFAFVLCDEWQDTNPVQYELIKMIALPQNNLFVVGDDDQTIYEFNGADASIILNFSEQYPETKTYKLDVNYRSSTSIVGLANKVIAFNKKRHDKTLQAVNEAKASPHFLRPNDVNEEAEEIVQQIIRDVKAGDRAYKDYAILYRANSNSRAIYEQFILQEVPFVTYGDKNTFYEQSLVKPVMDHLRLALDGNQMDAVTGILPSLYLNREQTAEFIMRKEMTSPKHNLLAHTLDLPNIKPFQKKHIMERISLLKRLKAMTALEAVREVRKLYDAYVDADKRKNLTMHKEMIKDTLSEIESSASRYKTIADFITFVDEIIEKNKQMDQLRRNNQADVVKLMTIHKSKGLEFPVVYLIGASENVLPHRSALEANAKKDIVVNEQKKTELAIEGERRLAYVAITRAQQSLYISSPRLNQGNQTSISRFIMDVFTDPIKKRQLQYKKPQKKKQKRTGKRVSVRAWECTSNDCIAWKRMDKPEEAKQEWIDCPLCGSVMKQGVREVVER</sequence>
<dbReference type="eggNOG" id="COG0210">
    <property type="taxonomic scope" value="Bacteria"/>
</dbReference>
<dbReference type="OrthoDB" id="9810135at2"/>
<evidence type="ECO:0000256" key="8">
    <source>
        <dbReference type="ARBA" id="ARBA00034617"/>
    </source>
</evidence>
<dbReference type="InterPro" id="IPR013986">
    <property type="entry name" value="DExx_box_DNA_helicase_dom_sf"/>
</dbReference>
<dbReference type="Pfam" id="PF00580">
    <property type="entry name" value="UvrD-helicase"/>
    <property type="match status" value="1"/>
</dbReference>
<evidence type="ECO:0000259" key="13">
    <source>
        <dbReference type="PROSITE" id="PS51217"/>
    </source>
</evidence>